<comment type="caution">
    <text evidence="1">The sequence shown here is derived from an EMBL/GenBank/DDBJ whole genome shotgun (WGS) entry which is preliminary data.</text>
</comment>
<dbReference type="RefSeq" id="WP_134245323.1">
    <property type="nucleotide sequence ID" value="NZ_SNTY01000067.1"/>
</dbReference>
<dbReference type="EMBL" id="SNTY01000067">
    <property type="protein sequence ID" value="TEU24198.1"/>
    <property type="molecule type" value="Genomic_DNA"/>
</dbReference>
<name>A0A4Y7X9E3_9GAMM</name>
<proteinExistence type="predicted"/>
<organism evidence="1 2">
    <name type="scientific">Alkanindiges illinoisensis</name>
    <dbReference type="NCBI Taxonomy" id="197183"/>
    <lineage>
        <taxon>Bacteria</taxon>
        <taxon>Pseudomonadati</taxon>
        <taxon>Pseudomonadota</taxon>
        <taxon>Gammaproteobacteria</taxon>
        <taxon>Moraxellales</taxon>
        <taxon>Moraxellaceae</taxon>
        <taxon>Alkanindiges</taxon>
    </lineage>
</organism>
<reference evidence="1 2" key="1">
    <citation type="submission" date="2019-03" db="EMBL/GenBank/DDBJ databases">
        <title>Alkanindiges illinoisensis: a potential pathogenic isolated from ascites of a gastric cancer patient with abdominal metastasis.</title>
        <authorList>
            <person name="Hu X."/>
            <person name="Yang B."/>
            <person name="Yan X."/>
            <person name="Lin L."/>
            <person name="Zhao H."/>
            <person name="Zhou F."/>
            <person name="Su B."/>
            <person name="Chen J."/>
            <person name="Rui Y."/>
            <person name="Wang Q."/>
            <person name="Zheng L."/>
        </authorList>
    </citation>
    <scope>NUCLEOTIDE SEQUENCE [LARGE SCALE GENOMIC DNA]</scope>
    <source>
        <strain evidence="1 2">NFYY 23406</strain>
    </source>
</reference>
<evidence type="ECO:0000313" key="2">
    <source>
        <dbReference type="Proteomes" id="UP000297834"/>
    </source>
</evidence>
<protein>
    <submittedName>
        <fullName evidence="1">Uncharacterized protein</fullName>
    </submittedName>
</protein>
<dbReference type="Proteomes" id="UP000297834">
    <property type="component" value="Unassembled WGS sequence"/>
</dbReference>
<dbReference type="OrthoDB" id="6693603at2"/>
<evidence type="ECO:0000313" key="1">
    <source>
        <dbReference type="EMBL" id="TEU24198.1"/>
    </source>
</evidence>
<sequence>MKNSFGHNDYVNAEFFSLASQLYVRLRRQQGRVIDSVYMTQNQDYALEILRLARIDADADMAGLIQRIERFVPAAVTEIPVLQERVSRATEQGSSASSVYFSAGSEDKYAQQEVPHHYIGALR</sequence>
<keyword evidence="2" id="KW-1185">Reference proteome</keyword>
<gene>
    <name evidence="1" type="ORF">E2B99_12345</name>
</gene>
<accession>A0A4Y7X9E3</accession>
<dbReference type="AlphaFoldDB" id="A0A4Y7X9E3"/>